<protein>
    <submittedName>
        <fullName evidence="1">Uncharacterized protein</fullName>
    </submittedName>
</protein>
<evidence type="ECO:0000313" key="1">
    <source>
        <dbReference type="EMBL" id="APV44608.1"/>
    </source>
</evidence>
<organism evidence="1 2">
    <name type="scientific">Dehalogenimonas formicexedens</name>
    <dbReference type="NCBI Taxonomy" id="1839801"/>
    <lineage>
        <taxon>Bacteria</taxon>
        <taxon>Bacillati</taxon>
        <taxon>Chloroflexota</taxon>
        <taxon>Dehalococcoidia</taxon>
        <taxon>Dehalococcoidales</taxon>
        <taxon>Dehalococcoidaceae</taxon>
        <taxon>Dehalogenimonas</taxon>
    </lineage>
</organism>
<dbReference type="Proteomes" id="UP000185934">
    <property type="component" value="Chromosome"/>
</dbReference>
<evidence type="ECO:0000313" key="2">
    <source>
        <dbReference type="Proteomes" id="UP000185934"/>
    </source>
</evidence>
<sequence>MAKTQGDKKIVYVHGYTKYVNGQKVIVPPFYRSTPN</sequence>
<dbReference type="AlphaFoldDB" id="A0A1P8F833"/>
<dbReference type="EMBL" id="CP018258">
    <property type="protein sequence ID" value="APV44608.1"/>
    <property type="molecule type" value="Genomic_DNA"/>
</dbReference>
<accession>A0A1P8F833</accession>
<reference evidence="2" key="1">
    <citation type="submission" date="2016-11" db="EMBL/GenBank/DDBJ databases">
        <title>Dehalogenimonas formicexedens sp. nov., a chlorinated alkane respiring bacterium isolated from contaminated groundwater.</title>
        <authorList>
            <person name="Key T.A."/>
            <person name="Bowman K.S."/>
            <person name="Lee I."/>
            <person name="Chun J."/>
            <person name="Albuquerque L."/>
            <person name="da Costa M.S."/>
            <person name="Rainey F.A."/>
            <person name="Moe W.M."/>
        </authorList>
    </citation>
    <scope>NUCLEOTIDE SEQUENCE [LARGE SCALE GENOMIC DNA]</scope>
    <source>
        <strain evidence="2">NSZ-14</strain>
    </source>
</reference>
<keyword evidence="2" id="KW-1185">Reference proteome</keyword>
<proteinExistence type="predicted"/>
<gene>
    <name evidence="1" type="ORF">Dform_01280</name>
</gene>
<name>A0A1P8F833_9CHLR</name>
<dbReference type="KEGG" id="dfo:Dform_01280"/>